<evidence type="ECO:0000256" key="3">
    <source>
        <dbReference type="ARBA" id="ARBA00022989"/>
    </source>
</evidence>
<feature type="transmembrane region" description="Helical" evidence="6">
    <location>
        <begin position="549"/>
        <end position="569"/>
    </location>
</feature>
<feature type="region of interest" description="Disordered" evidence="5">
    <location>
        <begin position="1"/>
        <end position="68"/>
    </location>
</feature>
<evidence type="ECO:0000313" key="9">
    <source>
        <dbReference type="Proteomes" id="UP000748756"/>
    </source>
</evidence>
<accession>A0A9P5S2U2</accession>
<dbReference type="CDD" id="cd17364">
    <property type="entry name" value="MFS_PhT"/>
    <property type="match status" value="1"/>
</dbReference>
<dbReference type="Gene3D" id="1.20.1250.20">
    <property type="entry name" value="MFS general substrate transporter like domains"/>
    <property type="match status" value="2"/>
</dbReference>
<feature type="transmembrane region" description="Helical" evidence="6">
    <location>
        <begin position="409"/>
        <end position="430"/>
    </location>
</feature>
<dbReference type="InterPro" id="IPR036259">
    <property type="entry name" value="MFS_trans_sf"/>
</dbReference>
<sequence length="643" mass="70691">MSNNGLSDGYYDGVSSPTTGSGSRYNSSSSPSNNNFNNALNNNNNNDNNNNQQQTTSTEFSRGGLYQDDPRNRRLDTLAKIDNADFGWFHVRACMVAGVGFFTDAYDLFAINLVSPMLGFVYFADQGNSVPADIDAGLKIAASVGTFFGQIGFGYLADRLGRKRMYGVELVIIIVATFGQALCGNAYGLSLPWAIMVWRFILGIGVGGDYPLSAVITSEFATTNRRGAMMAAVFAMQGFGYLTTAVVAILLLLGFKGMIVEDARNLDYVWRMLIGLGCVPALVAVYFRMTIPETPRYVLDVENNLFKAENDVNRVIPTTRNALQSDRDEVEARNMHSRVHPRRNNNALGGDDGPIGQGSGVYRKGSSTSAAGGYNSLFSASSKEDTGNNNGGTFREFVRYFSRWETFKVLLGTSMTWFALDVAFYGIGLNNTFILSSIHFSPITGNAYETIWNATVGQAIIVLLGAIPGYWFTVFLIERLGRIKIQVLGFVMSCILFCILGFAYKPIHDQSPVLFIFLFALTQFFQNFGPNATTFIIPGEVFPTRYRSTGHGISAGMGKLGAIVAQIGFSSLKDKGGKNAGIPQLLQIFALFMFIGLLFTYFVPETKGKTLEELCGDEDYASRQLDRERYRQNALLEKDEDLE</sequence>
<dbReference type="InterPro" id="IPR005829">
    <property type="entry name" value="Sugar_transporter_CS"/>
</dbReference>
<dbReference type="SUPFAM" id="SSF103473">
    <property type="entry name" value="MFS general substrate transporter"/>
    <property type="match status" value="1"/>
</dbReference>
<feature type="transmembrane region" description="Helical" evidence="6">
    <location>
        <begin position="193"/>
        <end position="216"/>
    </location>
</feature>
<dbReference type="PROSITE" id="PS50850">
    <property type="entry name" value="MFS"/>
    <property type="match status" value="1"/>
</dbReference>
<comment type="subcellular location">
    <subcellularLocation>
        <location evidence="1">Membrane</location>
        <topology evidence="1">Multi-pass membrane protein</topology>
    </subcellularLocation>
</comment>
<feature type="transmembrane region" description="Helical" evidence="6">
    <location>
        <begin position="168"/>
        <end position="187"/>
    </location>
</feature>
<proteinExistence type="predicted"/>
<dbReference type="OrthoDB" id="433512at2759"/>
<dbReference type="PANTHER" id="PTHR24064">
    <property type="entry name" value="SOLUTE CARRIER FAMILY 22 MEMBER"/>
    <property type="match status" value="1"/>
</dbReference>
<keyword evidence="3 6" id="KW-1133">Transmembrane helix</keyword>
<evidence type="ECO:0000256" key="2">
    <source>
        <dbReference type="ARBA" id="ARBA00022692"/>
    </source>
</evidence>
<feature type="transmembrane region" description="Helical" evidence="6">
    <location>
        <begin position="581"/>
        <end position="603"/>
    </location>
</feature>
<evidence type="ECO:0000259" key="7">
    <source>
        <dbReference type="PROSITE" id="PS50850"/>
    </source>
</evidence>
<dbReference type="Pfam" id="PF00083">
    <property type="entry name" value="Sugar_tr"/>
    <property type="match status" value="2"/>
</dbReference>
<dbReference type="InterPro" id="IPR020846">
    <property type="entry name" value="MFS_dom"/>
</dbReference>
<keyword evidence="2 6" id="KW-0812">Transmembrane</keyword>
<dbReference type="PROSITE" id="PS00217">
    <property type="entry name" value="SUGAR_TRANSPORT_2"/>
    <property type="match status" value="1"/>
</dbReference>
<keyword evidence="9" id="KW-1185">Reference proteome</keyword>
<dbReference type="GO" id="GO:0016020">
    <property type="term" value="C:membrane"/>
    <property type="evidence" value="ECO:0007669"/>
    <property type="project" value="UniProtKB-SubCell"/>
</dbReference>
<name>A0A9P5S2U2_9FUNG</name>
<organism evidence="8 9">
    <name type="scientific">Linnemannia schmuckeri</name>
    <dbReference type="NCBI Taxonomy" id="64567"/>
    <lineage>
        <taxon>Eukaryota</taxon>
        <taxon>Fungi</taxon>
        <taxon>Fungi incertae sedis</taxon>
        <taxon>Mucoromycota</taxon>
        <taxon>Mortierellomycotina</taxon>
        <taxon>Mortierellomycetes</taxon>
        <taxon>Mortierellales</taxon>
        <taxon>Mortierellaceae</taxon>
        <taxon>Linnemannia</taxon>
    </lineage>
</organism>
<evidence type="ECO:0000256" key="4">
    <source>
        <dbReference type="ARBA" id="ARBA00023136"/>
    </source>
</evidence>
<protein>
    <submittedName>
        <fullName evidence="8">Inorganic phosphate transporter pho84</fullName>
    </submittedName>
</protein>
<comment type="caution">
    <text evidence="8">The sequence shown here is derived from an EMBL/GenBank/DDBJ whole genome shotgun (WGS) entry which is preliminary data.</text>
</comment>
<dbReference type="GO" id="GO:0022857">
    <property type="term" value="F:transmembrane transporter activity"/>
    <property type="evidence" value="ECO:0007669"/>
    <property type="project" value="InterPro"/>
</dbReference>
<gene>
    <name evidence="8" type="primary">PHO84_2</name>
    <name evidence="8" type="ORF">BG015_002620</name>
</gene>
<dbReference type="EMBL" id="JAAAUQ010000153">
    <property type="protein sequence ID" value="KAF9153796.1"/>
    <property type="molecule type" value="Genomic_DNA"/>
</dbReference>
<feature type="transmembrane region" description="Helical" evidence="6">
    <location>
        <begin position="513"/>
        <end position="537"/>
    </location>
</feature>
<evidence type="ECO:0000256" key="1">
    <source>
        <dbReference type="ARBA" id="ARBA00004141"/>
    </source>
</evidence>
<dbReference type="AlphaFoldDB" id="A0A9P5S2U2"/>
<evidence type="ECO:0000256" key="5">
    <source>
        <dbReference type="SAM" id="MobiDB-lite"/>
    </source>
</evidence>
<feature type="domain" description="Major facilitator superfamily (MFS) profile" evidence="7">
    <location>
        <begin position="93"/>
        <end position="608"/>
    </location>
</feature>
<feature type="compositionally biased region" description="Low complexity" evidence="5">
    <location>
        <begin position="21"/>
        <end position="51"/>
    </location>
</feature>
<feature type="region of interest" description="Disordered" evidence="5">
    <location>
        <begin position="326"/>
        <end position="352"/>
    </location>
</feature>
<feature type="transmembrane region" description="Helical" evidence="6">
    <location>
        <begin position="268"/>
        <end position="287"/>
    </location>
</feature>
<keyword evidence="4 6" id="KW-0472">Membrane</keyword>
<evidence type="ECO:0000256" key="6">
    <source>
        <dbReference type="SAM" id="Phobius"/>
    </source>
</evidence>
<feature type="transmembrane region" description="Helical" evidence="6">
    <location>
        <begin position="105"/>
        <end position="124"/>
    </location>
</feature>
<dbReference type="Proteomes" id="UP000748756">
    <property type="component" value="Unassembled WGS sequence"/>
</dbReference>
<feature type="transmembrane region" description="Helical" evidence="6">
    <location>
        <begin position="450"/>
        <end position="475"/>
    </location>
</feature>
<feature type="transmembrane region" description="Helical" evidence="6">
    <location>
        <begin position="487"/>
        <end position="507"/>
    </location>
</feature>
<dbReference type="InterPro" id="IPR005828">
    <property type="entry name" value="MFS_sugar_transport-like"/>
</dbReference>
<feature type="transmembrane region" description="Helical" evidence="6">
    <location>
        <begin position="228"/>
        <end position="253"/>
    </location>
</feature>
<evidence type="ECO:0000313" key="8">
    <source>
        <dbReference type="EMBL" id="KAF9153796.1"/>
    </source>
</evidence>
<feature type="transmembrane region" description="Helical" evidence="6">
    <location>
        <begin position="136"/>
        <end position="156"/>
    </location>
</feature>
<reference evidence="8" key="1">
    <citation type="journal article" date="2020" name="Fungal Divers.">
        <title>Resolving the Mortierellaceae phylogeny through synthesis of multi-gene phylogenetics and phylogenomics.</title>
        <authorList>
            <person name="Vandepol N."/>
            <person name="Liber J."/>
            <person name="Desiro A."/>
            <person name="Na H."/>
            <person name="Kennedy M."/>
            <person name="Barry K."/>
            <person name="Grigoriev I.V."/>
            <person name="Miller A.N."/>
            <person name="O'Donnell K."/>
            <person name="Stajich J.E."/>
            <person name="Bonito G."/>
        </authorList>
    </citation>
    <scope>NUCLEOTIDE SEQUENCE</scope>
    <source>
        <strain evidence="8">NRRL 6426</strain>
    </source>
</reference>